<gene>
    <name evidence="1" type="ORF">HPB49_010581</name>
</gene>
<sequence>MERFPRQLRAVTSQTSSGKRSVAVPDFGFPDNEVIASDEVVVARARRYLARHVSLGILRSRLFRIVGASTPRGMPIFAMRNQVDCRWDVAALTSMAGFFAIATNRNIGWFYVAYMEEFGIDRRGASWPGSVLATTLRCVGLLLSVLQRYFSLFWIGLLGSILLWSSLIASSFVPNIEWMTAIIGVAHGMGAGLVLNSHLVLIMYYFRKYRGVAAGLRLSANPVSAIVFPVVLSALKDAYGFRGTLLVFSAITMHVTALSLMLKEPPWVRRTRTKKETPATGPTDIPNTLTYVGLECNKSAVDKEMEPLDASAVNQKFLEKSKEYELPVPEAEALLAHLNQLKSNESSSKTSPGLERYSALLISEIDEHGDKATTEVAVKKLDCYVPLLDTDKQVLDKLNSEVTNGDHKTQRLAQEIGRRISAVSPVTIQPTQSNRKSGGSNQAAEKGANGRHGTQNWVTRNRLSCFSSRSLRRFFKHVLPTRPPSLGLITAVVAATLLDYINAVHLSTMVDYARDKGNPPTQATMTIAYAAAPEIFGRIFLPFMADLGWVTRPTLACGSLFALGLLFAATPETTAAAHIVLRALSSVAMAGLLTMKQVLIADNLGAEAVPLVSGASGLLLVPVLFSNPMIIGYFRDTMGSYDNLFRIAAGVILCSAFVFAGIIVAARRTKAAATAAAAKGDAGCAAFTGAVATRDAQGDFLDSGGAPAVLRTKFFQRKIVSFHCNHHMLCHDEAGGALD</sequence>
<keyword evidence="2" id="KW-1185">Reference proteome</keyword>
<reference evidence="1" key="1">
    <citation type="submission" date="2020-05" db="EMBL/GenBank/DDBJ databases">
        <title>Large-scale comparative analyses of tick genomes elucidate their genetic diversity and vector capacities.</title>
        <authorList>
            <person name="Jia N."/>
            <person name="Wang J."/>
            <person name="Shi W."/>
            <person name="Du L."/>
            <person name="Sun Y."/>
            <person name="Zhan W."/>
            <person name="Jiang J."/>
            <person name="Wang Q."/>
            <person name="Zhang B."/>
            <person name="Ji P."/>
            <person name="Sakyi L.B."/>
            <person name="Cui X."/>
            <person name="Yuan T."/>
            <person name="Jiang B."/>
            <person name="Yang W."/>
            <person name="Lam T.T.-Y."/>
            <person name="Chang Q."/>
            <person name="Ding S."/>
            <person name="Wang X."/>
            <person name="Zhu J."/>
            <person name="Ruan X."/>
            <person name="Zhao L."/>
            <person name="Wei J."/>
            <person name="Que T."/>
            <person name="Du C."/>
            <person name="Cheng J."/>
            <person name="Dai P."/>
            <person name="Han X."/>
            <person name="Huang E."/>
            <person name="Gao Y."/>
            <person name="Liu J."/>
            <person name="Shao H."/>
            <person name="Ye R."/>
            <person name="Li L."/>
            <person name="Wei W."/>
            <person name="Wang X."/>
            <person name="Wang C."/>
            <person name="Yang T."/>
            <person name="Huo Q."/>
            <person name="Li W."/>
            <person name="Guo W."/>
            <person name="Chen H."/>
            <person name="Zhou L."/>
            <person name="Ni X."/>
            <person name="Tian J."/>
            <person name="Zhou Y."/>
            <person name="Sheng Y."/>
            <person name="Liu T."/>
            <person name="Pan Y."/>
            <person name="Xia L."/>
            <person name="Li J."/>
            <person name="Zhao F."/>
            <person name="Cao W."/>
        </authorList>
    </citation>
    <scope>NUCLEOTIDE SEQUENCE</scope>
    <source>
        <strain evidence="1">Dsil-2018</strain>
    </source>
</reference>
<protein>
    <submittedName>
        <fullName evidence="1">Uncharacterized protein</fullName>
    </submittedName>
</protein>
<name>A0ACB8DCQ4_DERSI</name>
<accession>A0ACB8DCQ4</accession>
<proteinExistence type="predicted"/>
<organism evidence="1 2">
    <name type="scientific">Dermacentor silvarum</name>
    <name type="common">Tick</name>
    <dbReference type="NCBI Taxonomy" id="543639"/>
    <lineage>
        <taxon>Eukaryota</taxon>
        <taxon>Metazoa</taxon>
        <taxon>Ecdysozoa</taxon>
        <taxon>Arthropoda</taxon>
        <taxon>Chelicerata</taxon>
        <taxon>Arachnida</taxon>
        <taxon>Acari</taxon>
        <taxon>Parasitiformes</taxon>
        <taxon>Ixodida</taxon>
        <taxon>Ixodoidea</taxon>
        <taxon>Ixodidae</taxon>
        <taxon>Rhipicephalinae</taxon>
        <taxon>Dermacentor</taxon>
    </lineage>
</organism>
<dbReference type="Proteomes" id="UP000821865">
    <property type="component" value="Chromosome 2"/>
</dbReference>
<evidence type="ECO:0000313" key="2">
    <source>
        <dbReference type="Proteomes" id="UP000821865"/>
    </source>
</evidence>
<evidence type="ECO:0000313" key="1">
    <source>
        <dbReference type="EMBL" id="KAH7965763.1"/>
    </source>
</evidence>
<comment type="caution">
    <text evidence="1">The sequence shown here is derived from an EMBL/GenBank/DDBJ whole genome shotgun (WGS) entry which is preliminary data.</text>
</comment>
<dbReference type="EMBL" id="CM023471">
    <property type="protein sequence ID" value="KAH7965763.1"/>
    <property type="molecule type" value="Genomic_DNA"/>
</dbReference>